<comment type="caution">
    <text evidence="1">The sequence shown here is derived from an EMBL/GenBank/DDBJ whole genome shotgun (WGS) entry which is preliminary data.</text>
</comment>
<dbReference type="EMBL" id="JBJUIK010000004">
    <property type="protein sequence ID" value="KAL3528756.1"/>
    <property type="molecule type" value="Genomic_DNA"/>
</dbReference>
<name>A0ABD3AAI3_9GENT</name>
<evidence type="ECO:0000313" key="2">
    <source>
        <dbReference type="Proteomes" id="UP001630127"/>
    </source>
</evidence>
<evidence type="ECO:0000313" key="1">
    <source>
        <dbReference type="EMBL" id="KAL3528756.1"/>
    </source>
</evidence>
<organism evidence="1 2">
    <name type="scientific">Cinchona calisaya</name>
    <dbReference type="NCBI Taxonomy" id="153742"/>
    <lineage>
        <taxon>Eukaryota</taxon>
        <taxon>Viridiplantae</taxon>
        <taxon>Streptophyta</taxon>
        <taxon>Embryophyta</taxon>
        <taxon>Tracheophyta</taxon>
        <taxon>Spermatophyta</taxon>
        <taxon>Magnoliopsida</taxon>
        <taxon>eudicotyledons</taxon>
        <taxon>Gunneridae</taxon>
        <taxon>Pentapetalae</taxon>
        <taxon>asterids</taxon>
        <taxon>lamiids</taxon>
        <taxon>Gentianales</taxon>
        <taxon>Rubiaceae</taxon>
        <taxon>Cinchonoideae</taxon>
        <taxon>Cinchoneae</taxon>
        <taxon>Cinchona</taxon>
    </lineage>
</organism>
<accession>A0ABD3AAI3</accession>
<dbReference type="Proteomes" id="UP001630127">
    <property type="component" value="Unassembled WGS sequence"/>
</dbReference>
<keyword evidence="2" id="KW-1185">Reference proteome</keyword>
<sequence>MVGAWLIAKAAVARYMDMKGEKHFRKRKFLKAQWNLHLLEELQILGDASLALQRRISFANQVQNMTLQEADEAELAYTFQVNQTQASVICIPPYKIRAVGDKLDILCLYYAVKWFKREFVVSIASRPFLSQEFSGGGIC</sequence>
<proteinExistence type="predicted"/>
<dbReference type="AlphaFoldDB" id="A0ABD3AAI3"/>
<gene>
    <name evidence="1" type="ORF">ACH5RR_008078</name>
</gene>
<protein>
    <submittedName>
        <fullName evidence="1">Uncharacterized protein</fullName>
    </submittedName>
</protein>
<reference evidence="1 2" key="1">
    <citation type="submission" date="2024-11" db="EMBL/GenBank/DDBJ databases">
        <title>A near-complete genome assembly of Cinchona calisaya.</title>
        <authorList>
            <person name="Lian D.C."/>
            <person name="Zhao X.W."/>
            <person name="Wei L."/>
        </authorList>
    </citation>
    <scope>NUCLEOTIDE SEQUENCE [LARGE SCALE GENOMIC DNA]</scope>
    <source>
        <tissue evidence="1">Nenye</tissue>
    </source>
</reference>